<dbReference type="eggNOG" id="COG1234">
    <property type="taxonomic scope" value="Bacteria"/>
</dbReference>
<keyword evidence="3" id="KW-0378">Hydrolase</keyword>
<dbReference type="SUPFAM" id="SSF56281">
    <property type="entry name" value="Metallo-hydrolase/oxidoreductase"/>
    <property type="match status" value="1"/>
</dbReference>
<dbReference type="STRING" id="189425.PGRAT_13175"/>
<comment type="cofactor">
    <cofactor evidence="1">
        <name>Zn(2+)</name>
        <dbReference type="ChEBI" id="CHEBI:29105"/>
    </cofactor>
</comment>
<dbReference type="Gene3D" id="3.60.15.10">
    <property type="entry name" value="Ribonuclease Z/Hydroxyacylglutathione hydrolase-like"/>
    <property type="match status" value="1"/>
</dbReference>
<name>A0A089MAH8_9BACL</name>
<comment type="function">
    <text evidence="6">Counteracts the endogenous Pycsar antiviral defense system. Phosphodiesterase that enables metal-dependent hydrolysis of host cyclic nucleotide Pycsar defense signals such as cCMP and cUMP.</text>
</comment>
<comment type="catalytic activity">
    <reaction evidence="7">
        <text>3',5'-cyclic UMP + H2O = UMP + H(+)</text>
        <dbReference type="Rhea" id="RHEA:70575"/>
        <dbReference type="ChEBI" id="CHEBI:15377"/>
        <dbReference type="ChEBI" id="CHEBI:15378"/>
        <dbReference type="ChEBI" id="CHEBI:57865"/>
        <dbReference type="ChEBI" id="CHEBI:184387"/>
    </reaction>
    <physiologicalReaction direction="left-to-right" evidence="7">
        <dbReference type="Rhea" id="RHEA:70576"/>
    </physiologicalReaction>
</comment>
<feature type="domain" description="Metallo-beta-lactamase" evidence="8">
    <location>
        <begin position="19"/>
        <end position="219"/>
    </location>
</feature>
<keyword evidence="4" id="KW-0862">Zinc</keyword>
<dbReference type="GO" id="GO:0008800">
    <property type="term" value="F:beta-lactamase activity"/>
    <property type="evidence" value="ECO:0007669"/>
    <property type="project" value="InterPro"/>
</dbReference>
<protein>
    <submittedName>
        <fullName evidence="9">Beta-lactamase</fullName>
    </submittedName>
</protein>
<evidence type="ECO:0000256" key="4">
    <source>
        <dbReference type="ARBA" id="ARBA00022833"/>
    </source>
</evidence>
<evidence type="ECO:0000256" key="5">
    <source>
        <dbReference type="ARBA" id="ARBA00034221"/>
    </source>
</evidence>
<evidence type="ECO:0000256" key="7">
    <source>
        <dbReference type="ARBA" id="ARBA00048505"/>
    </source>
</evidence>
<accession>A0A089MAH8</accession>
<dbReference type="AlphaFoldDB" id="A0A089MAH8"/>
<evidence type="ECO:0000313" key="9">
    <source>
        <dbReference type="EMBL" id="AIQ68458.1"/>
    </source>
</evidence>
<dbReference type="GO" id="GO:0008270">
    <property type="term" value="F:zinc ion binding"/>
    <property type="evidence" value="ECO:0007669"/>
    <property type="project" value="InterPro"/>
</dbReference>
<organism evidence="9 10">
    <name type="scientific">Paenibacillus graminis</name>
    <dbReference type="NCBI Taxonomy" id="189425"/>
    <lineage>
        <taxon>Bacteria</taxon>
        <taxon>Bacillati</taxon>
        <taxon>Bacillota</taxon>
        <taxon>Bacilli</taxon>
        <taxon>Bacillales</taxon>
        <taxon>Paenibacillaceae</taxon>
        <taxon>Paenibacillus</taxon>
    </lineage>
</organism>
<dbReference type="Pfam" id="PF23023">
    <property type="entry name" value="Anti-Pycsar_Apyc1"/>
    <property type="match status" value="1"/>
</dbReference>
<evidence type="ECO:0000259" key="8">
    <source>
        <dbReference type="SMART" id="SM00849"/>
    </source>
</evidence>
<evidence type="ECO:0000256" key="2">
    <source>
        <dbReference type="ARBA" id="ARBA00022723"/>
    </source>
</evidence>
<keyword evidence="10" id="KW-1185">Reference proteome</keyword>
<keyword evidence="2" id="KW-0479">Metal-binding</keyword>
<dbReference type="KEGG" id="pgm:PGRAT_13175"/>
<dbReference type="PROSITE" id="PS00743">
    <property type="entry name" value="BETA_LACTAMASE_B_1"/>
    <property type="match status" value="1"/>
</dbReference>
<evidence type="ECO:0000313" key="10">
    <source>
        <dbReference type="Proteomes" id="UP000029500"/>
    </source>
</evidence>
<dbReference type="InterPro" id="IPR001279">
    <property type="entry name" value="Metallo-B-lactamas"/>
</dbReference>
<dbReference type="RefSeq" id="WP_025708245.1">
    <property type="nucleotide sequence ID" value="NZ_CP009287.1"/>
</dbReference>
<evidence type="ECO:0000256" key="3">
    <source>
        <dbReference type="ARBA" id="ARBA00022801"/>
    </source>
</evidence>
<dbReference type="Proteomes" id="UP000029500">
    <property type="component" value="Chromosome"/>
</dbReference>
<dbReference type="GO" id="GO:0017001">
    <property type="term" value="P:antibiotic catabolic process"/>
    <property type="evidence" value="ECO:0007669"/>
    <property type="project" value="InterPro"/>
</dbReference>
<dbReference type="EMBL" id="CP009287">
    <property type="protein sequence ID" value="AIQ68458.1"/>
    <property type="molecule type" value="Genomic_DNA"/>
</dbReference>
<dbReference type="HOGENOM" id="CLU_096503_1_0_9"/>
<reference evidence="9 10" key="1">
    <citation type="submission" date="2014-08" db="EMBL/GenBank/DDBJ databases">
        <title>Comparative genomics of the Paenibacillus odorifer group.</title>
        <authorList>
            <person name="den Bakker H.C."/>
            <person name="Tsai Y.-C."/>
            <person name="Martin N."/>
            <person name="Korlach J."/>
            <person name="Wiedmann M."/>
        </authorList>
    </citation>
    <scope>NUCLEOTIDE SEQUENCE [LARGE SCALE GENOMIC DNA]</scope>
    <source>
        <strain evidence="9 10">DSM 15220</strain>
    </source>
</reference>
<dbReference type="SMART" id="SM00849">
    <property type="entry name" value="Lactamase_B"/>
    <property type="match status" value="1"/>
</dbReference>
<comment type="catalytic activity">
    <reaction evidence="5">
        <text>3',5'-cyclic CMP + H2O = CMP + H(+)</text>
        <dbReference type="Rhea" id="RHEA:72675"/>
        <dbReference type="ChEBI" id="CHEBI:15377"/>
        <dbReference type="ChEBI" id="CHEBI:15378"/>
        <dbReference type="ChEBI" id="CHEBI:58003"/>
        <dbReference type="ChEBI" id="CHEBI:60377"/>
    </reaction>
    <physiologicalReaction direction="left-to-right" evidence="5">
        <dbReference type="Rhea" id="RHEA:72676"/>
    </physiologicalReaction>
</comment>
<proteinExistence type="predicted"/>
<evidence type="ECO:0000256" key="6">
    <source>
        <dbReference type="ARBA" id="ARBA00034301"/>
    </source>
</evidence>
<evidence type="ECO:0000256" key="1">
    <source>
        <dbReference type="ARBA" id="ARBA00001947"/>
    </source>
</evidence>
<sequence>MTIYLQMLGTGDAFSTKYYNNNAVLQDHGYTLLIDCGVTAPQAMKSLGKSFREVNETLITHIHGDHIGGLTELAHTPSQEPHGKMTLLLAETLIDPLWQHPLLEPLHRKGATRSLADIFNVKPLKPDTPYKLSPSLTLELIRTPHMPGKASYSLLLNECIFYSADLTFQPELLLHLVHNRGVTKILHDCQLSGRGQVHTTLRELMSLPEEVRKLIMLMHYSDEKPKFEGHTGEMEFLEQQVPYALPGCRKDSL</sequence>
<gene>
    <name evidence="9" type="ORF">PGRAT_13175</name>
</gene>
<dbReference type="InterPro" id="IPR001018">
    <property type="entry name" value="Beta-lactamase_class-B_CS"/>
</dbReference>
<dbReference type="InterPro" id="IPR036866">
    <property type="entry name" value="RibonucZ/Hydroxyglut_hydro"/>
</dbReference>
<dbReference type="OrthoDB" id="9803916at2"/>